<reference evidence="1 2" key="1">
    <citation type="submission" date="2017-09" db="EMBL/GenBank/DDBJ databases">
        <title>Large-scale bioinformatics analysis of Bacillus genomes uncovers conserved roles of natural products in bacterial physiology.</title>
        <authorList>
            <consortium name="Agbiome Team Llc"/>
            <person name="Bleich R.M."/>
            <person name="Kirk G.J."/>
            <person name="Santa Maria K.C."/>
            <person name="Allen S.E."/>
            <person name="Farag S."/>
            <person name="Shank E.A."/>
            <person name="Bowers A."/>
        </authorList>
    </citation>
    <scope>NUCLEOTIDE SEQUENCE [LARGE SCALE GENOMIC DNA]</scope>
    <source>
        <strain evidence="1 2">AFS003013</strain>
    </source>
</reference>
<organism evidence="1 2">
    <name type="scientific">Priestia megaterium</name>
    <name type="common">Bacillus megaterium</name>
    <dbReference type="NCBI Taxonomy" id="1404"/>
    <lineage>
        <taxon>Bacteria</taxon>
        <taxon>Bacillati</taxon>
        <taxon>Bacillota</taxon>
        <taxon>Bacilli</taxon>
        <taxon>Bacillales</taxon>
        <taxon>Bacillaceae</taxon>
        <taxon>Priestia</taxon>
    </lineage>
</organism>
<dbReference type="Proteomes" id="UP000220341">
    <property type="component" value="Unassembled WGS sequence"/>
</dbReference>
<gene>
    <name evidence="1" type="ORF">CN497_05875</name>
</gene>
<comment type="caution">
    <text evidence="1">The sequence shown here is derived from an EMBL/GenBank/DDBJ whole genome shotgun (WGS) entry which is preliminary data.</text>
</comment>
<sequence length="115" mass="13048">MLKKIVTVTIAGILLMGAVIFYFVTFFAYIPFAKFSGFPVPKNAKLVKEKERVDIYDWSKASEENGIPSGYKLVIKSKGWKERSQEGASTYYEKGNKIIDLISQTNELTLIKDKD</sequence>
<accession>A0A2B9FAK0</accession>
<name>A0A2B9FAK0_PRIMG</name>
<evidence type="ECO:0000313" key="1">
    <source>
        <dbReference type="EMBL" id="PES42298.1"/>
    </source>
</evidence>
<dbReference type="AlphaFoldDB" id="A0A2B9FAK0"/>
<dbReference type="EMBL" id="NTYW01000004">
    <property type="protein sequence ID" value="PES42298.1"/>
    <property type="molecule type" value="Genomic_DNA"/>
</dbReference>
<proteinExistence type="predicted"/>
<dbReference type="RefSeq" id="WP_013058414.1">
    <property type="nucleotide sequence ID" value="NZ_CAVNYK010000129.1"/>
</dbReference>
<evidence type="ECO:0000313" key="2">
    <source>
        <dbReference type="Proteomes" id="UP000220341"/>
    </source>
</evidence>
<protein>
    <submittedName>
        <fullName evidence="1">Uncharacterized protein</fullName>
    </submittedName>
</protein>